<evidence type="ECO:0000313" key="2">
    <source>
        <dbReference type="Proteomes" id="UP001162741"/>
    </source>
</evidence>
<evidence type="ECO:0000313" key="1">
    <source>
        <dbReference type="EMBL" id="UYQ93630.1"/>
    </source>
</evidence>
<organism evidence="1 2">
    <name type="scientific">Chitinophaga horti</name>
    <dbReference type="NCBI Taxonomy" id="2920382"/>
    <lineage>
        <taxon>Bacteria</taxon>
        <taxon>Pseudomonadati</taxon>
        <taxon>Bacteroidota</taxon>
        <taxon>Chitinophagia</taxon>
        <taxon>Chitinophagales</taxon>
        <taxon>Chitinophagaceae</taxon>
        <taxon>Chitinophaga</taxon>
    </lineage>
</organism>
<reference evidence="1" key="1">
    <citation type="submission" date="2022-10" db="EMBL/GenBank/DDBJ databases">
        <title>Chitinophaga sp. nov., isolated from soil.</title>
        <authorList>
            <person name="Jeon C.O."/>
        </authorList>
    </citation>
    <scope>NUCLEOTIDE SEQUENCE</scope>
    <source>
        <strain evidence="1">R8</strain>
    </source>
</reference>
<accession>A0ABY6J1X5</accession>
<proteinExistence type="predicted"/>
<dbReference type="RefSeq" id="WP_264281674.1">
    <property type="nucleotide sequence ID" value="NZ_CP107006.1"/>
</dbReference>
<dbReference type="EMBL" id="CP107006">
    <property type="protein sequence ID" value="UYQ93630.1"/>
    <property type="molecule type" value="Genomic_DNA"/>
</dbReference>
<sequence length="736" mass="81115">MEKLKIPNLSAGQLSELLNTRQTFLLNRFFLKAAAAQSITHWEEITCVGYNPEKAKLEAIVSIKQAVGYSGGLCTNGSKEYVRFFVDFKDGNGFQDMGYSSFKVADISEVPAGPQHPLKYMTHLFIDDEKYRRFLNCDTAVIPTVRAVLSWNSIPSTNPNDTPHYGNVLNADIQLKRKRLIIWKDIFDALQVKELPDFLKNINLKAEVNIPTPPLPPIQTLHAAYQRAKVPDHRTFFSAVAPSIKNGIKFKSLTSYNLAEIQKLQVDIKSIADFLIKPVGQADVTFEELMCVGLNTPLDTLGAVIKIKKNSGFSGDLCTQGSQEHVAFWADWDNNGSFDQYLGTASIKVHDIGNIPADGLYYNVDLPISLHQRLKSCVTPNVIRIRAVLSWQSLPSTTDPNALNTWGNRVDAVVQIRPAQAARVEAELTHVGSVDRDLIDPVSFLVNADTSNPTMQNNRPYGGWISFNGIINRNGFNGIIKYKLEYKKFGAADSTYASVSTAETFQMIDFTPDPNLEYADTQTPADGWFIYKENPAIGLYNQTHYLGGWSTGGLADGAYTIRFTYTDALGLEQVADTFSVIVNNEPMSISTTANLAVDITKDLDLVIDGGDCHCYDKTATNHTVNGHLRAVHPYFALWSLDLQPASHTNGTVPDPASRYYDALPNAGDIGNLGDINDNGDENAAWSVDVSAMDNCGYTVSLAARTRVILNSSTTFPWYGVKAVGFSVTDKCPLNNA</sequence>
<dbReference type="Proteomes" id="UP001162741">
    <property type="component" value="Chromosome"/>
</dbReference>
<gene>
    <name evidence="1" type="ORF">MKQ68_00760</name>
</gene>
<name>A0ABY6J1X5_9BACT</name>
<keyword evidence="2" id="KW-1185">Reference proteome</keyword>
<protein>
    <submittedName>
        <fullName evidence="1">Uncharacterized protein</fullName>
    </submittedName>
</protein>